<gene>
    <name evidence="3" type="ordered locus">Sde_2177</name>
</gene>
<feature type="region of interest" description="Disordered" evidence="1">
    <location>
        <begin position="13"/>
        <end position="137"/>
    </location>
</feature>
<dbReference type="KEGG" id="sde:Sde_2177"/>
<keyword evidence="3" id="KW-0969">Cilium</keyword>
<dbReference type="InterPro" id="IPR052563">
    <property type="entry name" value="FliK"/>
</dbReference>
<evidence type="ECO:0000259" key="2">
    <source>
        <dbReference type="Pfam" id="PF02120"/>
    </source>
</evidence>
<keyword evidence="3" id="KW-0282">Flagellum</keyword>
<reference evidence="3 4" key="1">
    <citation type="journal article" date="2008" name="PLoS Genet.">
        <title>Complete genome sequence of the complex carbohydrate-degrading marine bacterium, Saccharophagus degradans strain 2-40 T.</title>
        <authorList>
            <person name="Weiner R.M."/>
            <person name="Taylor L.E.II."/>
            <person name="Henrissat B."/>
            <person name="Hauser L."/>
            <person name="Land M."/>
            <person name="Coutinho P.M."/>
            <person name="Rancurel C."/>
            <person name="Saunders E.H."/>
            <person name="Longmire A.G."/>
            <person name="Zhang H."/>
            <person name="Bayer E.A."/>
            <person name="Gilbert H.J."/>
            <person name="Larimer F."/>
            <person name="Zhulin I.B."/>
            <person name="Ekborg N.A."/>
            <person name="Lamed R."/>
            <person name="Richardson P.M."/>
            <person name="Borovok I."/>
            <person name="Hutcheson S."/>
        </authorList>
    </citation>
    <scope>NUCLEOTIDE SEQUENCE [LARGE SCALE GENOMIC DNA]</scope>
    <source>
        <strain evidence="4">2-40 / ATCC 43961 / DSM 17024</strain>
    </source>
</reference>
<dbReference type="PANTHER" id="PTHR37533:SF2">
    <property type="entry name" value="FLAGELLAR HOOK-LENGTH CONTROL PROTEIN"/>
    <property type="match status" value="1"/>
</dbReference>
<evidence type="ECO:0000313" key="3">
    <source>
        <dbReference type="EMBL" id="ABD81437.1"/>
    </source>
</evidence>
<proteinExistence type="predicted"/>
<organism evidence="3 4">
    <name type="scientific">Saccharophagus degradans (strain 2-40 / ATCC 43961 / DSM 17024)</name>
    <dbReference type="NCBI Taxonomy" id="203122"/>
    <lineage>
        <taxon>Bacteria</taxon>
        <taxon>Pseudomonadati</taxon>
        <taxon>Pseudomonadota</taxon>
        <taxon>Gammaproteobacteria</taxon>
        <taxon>Cellvibrionales</taxon>
        <taxon>Cellvibrionaceae</taxon>
        <taxon>Saccharophagus</taxon>
    </lineage>
</organism>
<dbReference type="eggNOG" id="COG3144">
    <property type="taxonomic scope" value="Bacteria"/>
</dbReference>
<dbReference type="Gene3D" id="3.30.750.140">
    <property type="match status" value="1"/>
</dbReference>
<dbReference type="PANTHER" id="PTHR37533">
    <property type="entry name" value="FLAGELLAR HOOK-LENGTH CONTROL PROTEIN"/>
    <property type="match status" value="1"/>
</dbReference>
<keyword evidence="4" id="KW-1185">Reference proteome</keyword>
<feature type="compositionally biased region" description="Polar residues" evidence="1">
    <location>
        <begin position="82"/>
        <end position="112"/>
    </location>
</feature>
<dbReference type="GeneID" id="98615778"/>
<feature type="compositionally biased region" description="Basic and acidic residues" evidence="1">
    <location>
        <begin position="34"/>
        <end position="56"/>
    </location>
</feature>
<accession>Q21IP2</accession>
<dbReference type="InterPro" id="IPR021136">
    <property type="entry name" value="Flagellar_hook_control-like_C"/>
</dbReference>
<dbReference type="STRING" id="203122.Sde_2177"/>
<dbReference type="InterPro" id="IPR038610">
    <property type="entry name" value="FliK-like_C_sf"/>
</dbReference>
<dbReference type="Proteomes" id="UP000001947">
    <property type="component" value="Chromosome"/>
</dbReference>
<protein>
    <submittedName>
        <fullName evidence="3">Flagellar hook-length control protein</fullName>
    </submittedName>
</protein>
<dbReference type="RefSeq" id="WP_011468655.1">
    <property type="nucleotide sequence ID" value="NC_007912.1"/>
</dbReference>
<evidence type="ECO:0000313" key="4">
    <source>
        <dbReference type="Proteomes" id="UP000001947"/>
    </source>
</evidence>
<dbReference type="CDD" id="cd17470">
    <property type="entry name" value="T3SS_Flik_C"/>
    <property type="match status" value="1"/>
</dbReference>
<feature type="compositionally biased region" description="Basic and acidic residues" evidence="1">
    <location>
        <begin position="446"/>
        <end position="466"/>
    </location>
</feature>
<feature type="domain" description="Flagellar hook-length control protein-like C-terminal" evidence="2">
    <location>
        <begin position="357"/>
        <end position="439"/>
    </location>
</feature>
<feature type="compositionally biased region" description="Polar residues" evidence="1">
    <location>
        <begin position="467"/>
        <end position="477"/>
    </location>
</feature>
<dbReference type="Pfam" id="PF02120">
    <property type="entry name" value="Flg_hook"/>
    <property type="match status" value="1"/>
</dbReference>
<dbReference type="HOGENOM" id="CLU_562445_0_0_6"/>
<feature type="compositionally biased region" description="Low complexity" evidence="1">
    <location>
        <begin position="70"/>
        <end position="81"/>
    </location>
</feature>
<sequence length="485" mass="50897">MVMQTTDTLLKLDSTQANTFGNRDRGVANNNAKDSFKNAFENERSSSAKIDKKEHTPQAANKSNDDKQHAQTAAAEASSQQNKAQRSSDASEQGEGSDSGAVNSTQPSNSSAEPDDRKQGDAGSNSWQVKADPESATQEEAKSFFSITQADEAAVEGVLAAFGLGLIDVTQTTDTGISMPLDVSASDALTFGSVEEGAMPLASTPAQSIVSSSGLTTVSGLASSIKSGVANGQQDETASTFNNRPISAFIAREQGAQPLAQGVGQNGSASLNPAELQLNLRQSSAEPFKQSSLSFAESLVAPSAKTAGESPLTAISNVSEHGSMLSSPNSASASQARLVMPATISFGQPQWAGMVAERAASMALQNIQFAELQLDPADLGPVHIKVTTHQDQATVVFTSSNQQVREALDQSLAKLRDMMAEEGMDLVDASVSDHSAYDQQDSNSSDDERTEKPALTEAEKQDREAQQQDQATTNITATYGVDSYA</sequence>
<dbReference type="EMBL" id="CP000282">
    <property type="protein sequence ID" value="ABD81437.1"/>
    <property type="molecule type" value="Genomic_DNA"/>
</dbReference>
<dbReference type="AlphaFoldDB" id="Q21IP2"/>
<evidence type="ECO:0000256" key="1">
    <source>
        <dbReference type="SAM" id="MobiDB-lite"/>
    </source>
</evidence>
<dbReference type="OrthoDB" id="1792985at2"/>
<feature type="region of interest" description="Disordered" evidence="1">
    <location>
        <begin position="434"/>
        <end position="485"/>
    </location>
</feature>
<keyword evidence="3" id="KW-0966">Cell projection</keyword>
<name>Q21IP2_SACD2</name>